<reference evidence="2" key="1">
    <citation type="submission" date="2020-05" db="UniProtKB">
        <authorList>
            <consortium name="EnsemblMetazoa"/>
        </authorList>
    </citation>
    <scope>IDENTIFICATION</scope>
    <source>
        <strain evidence="2">TTRI</strain>
    </source>
</reference>
<proteinExistence type="predicted"/>
<evidence type="ECO:0000313" key="2">
    <source>
        <dbReference type="EnsemblMetazoa" id="GAUT042713-PA"/>
    </source>
</evidence>
<dbReference type="VEuPathDB" id="VectorBase:GAUT042713"/>
<organism evidence="2 3">
    <name type="scientific">Glossina austeni</name>
    <name type="common">Savannah tsetse fly</name>
    <dbReference type="NCBI Taxonomy" id="7395"/>
    <lineage>
        <taxon>Eukaryota</taxon>
        <taxon>Metazoa</taxon>
        <taxon>Ecdysozoa</taxon>
        <taxon>Arthropoda</taxon>
        <taxon>Hexapoda</taxon>
        <taxon>Insecta</taxon>
        <taxon>Pterygota</taxon>
        <taxon>Neoptera</taxon>
        <taxon>Endopterygota</taxon>
        <taxon>Diptera</taxon>
        <taxon>Brachycera</taxon>
        <taxon>Muscomorpha</taxon>
        <taxon>Hippoboscoidea</taxon>
        <taxon>Glossinidae</taxon>
        <taxon>Glossina</taxon>
    </lineage>
</organism>
<dbReference type="InterPro" id="IPR048365">
    <property type="entry name" value="TNP-like_RNaseH_N"/>
</dbReference>
<dbReference type="AlphaFoldDB" id="A0A1A9VNM0"/>
<sequence>MGSQCRMLRHCGSTAHDRVVTLQFDEIFPNQETTYIAAEDKLYGCGYGENGQTAPFARVLIFGVRSMLTAFNTLLSTHNYIDYGDDKELLEHRIRLVQEIGLDLKAVVCDRANANRVSLKGFTNGVYARRTEEGHLYKVRQIYDCAHLVNAYHNKLRANLRYDVNLIATLKKQYLQDENKSLCNFWLNRGAGPSVVAPRTFPDNFAFFDNVTYF</sequence>
<dbReference type="Pfam" id="PF21787">
    <property type="entry name" value="TNP-like_RNaseH_N"/>
    <property type="match status" value="1"/>
</dbReference>
<accession>A0A1A9VNM0</accession>
<name>A0A1A9VNM0_GLOAU</name>
<feature type="domain" description="Transposable element P transposase-like RNase H" evidence="1">
    <location>
        <begin position="15"/>
        <end position="118"/>
    </location>
</feature>
<dbReference type="EnsemblMetazoa" id="GAUT042713-RA">
    <property type="protein sequence ID" value="GAUT042713-PA"/>
    <property type="gene ID" value="GAUT042713"/>
</dbReference>
<evidence type="ECO:0000259" key="1">
    <source>
        <dbReference type="Pfam" id="PF21787"/>
    </source>
</evidence>
<evidence type="ECO:0000313" key="3">
    <source>
        <dbReference type="Proteomes" id="UP000078200"/>
    </source>
</evidence>
<keyword evidence="3" id="KW-1185">Reference proteome</keyword>
<protein>
    <recommendedName>
        <fullName evidence="1">Transposable element P transposase-like RNase H domain-containing protein</fullName>
    </recommendedName>
</protein>
<dbReference type="Proteomes" id="UP000078200">
    <property type="component" value="Unassembled WGS sequence"/>
</dbReference>